<organism evidence="1 2">
    <name type="scientific">Pseudobacteroides cellulosolvens ATCC 35603 = DSM 2933</name>
    <dbReference type="NCBI Taxonomy" id="398512"/>
    <lineage>
        <taxon>Bacteria</taxon>
        <taxon>Bacillati</taxon>
        <taxon>Bacillota</taxon>
        <taxon>Clostridia</taxon>
        <taxon>Eubacteriales</taxon>
        <taxon>Oscillospiraceae</taxon>
        <taxon>Pseudobacteroides</taxon>
    </lineage>
</organism>
<name>A0A0L6JVT6_9FIRM</name>
<evidence type="ECO:0008006" key="3">
    <source>
        <dbReference type="Google" id="ProtNLM"/>
    </source>
</evidence>
<dbReference type="Gene3D" id="2.30.30.100">
    <property type="match status" value="1"/>
</dbReference>
<dbReference type="PANTHER" id="PTHR40026">
    <property type="entry name" value="PROTEIN VEG"/>
    <property type="match status" value="1"/>
</dbReference>
<dbReference type="PATRIC" id="fig|398512.5.peg.5235"/>
<dbReference type="STRING" id="398512.Bccel_4994"/>
<dbReference type="Proteomes" id="UP000036923">
    <property type="component" value="Unassembled WGS sequence"/>
</dbReference>
<reference evidence="2" key="1">
    <citation type="submission" date="2015-07" db="EMBL/GenBank/DDBJ databases">
        <title>Near-Complete Genome Sequence of the Cellulolytic Bacterium Bacteroides (Pseudobacteroides) cellulosolvens ATCC 35603.</title>
        <authorList>
            <person name="Dassa B."/>
            <person name="Utturkar S.M."/>
            <person name="Klingeman D.M."/>
            <person name="Hurt R.A."/>
            <person name="Keller M."/>
            <person name="Xu J."/>
            <person name="Reddy Y.H.K."/>
            <person name="Borovok I."/>
            <person name="Grinberg I.R."/>
            <person name="Lamed R."/>
            <person name="Zhivin O."/>
            <person name="Bayer E.A."/>
            <person name="Brown S.D."/>
        </authorList>
    </citation>
    <scope>NUCLEOTIDE SEQUENCE [LARGE SCALE GENOMIC DNA]</scope>
    <source>
        <strain evidence="2">DSM 2933</strain>
    </source>
</reference>
<dbReference type="PANTHER" id="PTHR40026:SF1">
    <property type="entry name" value="PROTEIN VEG"/>
    <property type="match status" value="1"/>
</dbReference>
<dbReference type="PIRSF" id="PIRSF037257">
    <property type="entry name" value="DUF1021"/>
    <property type="match status" value="1"/>
</dbReference>
<keyword evidence="2" id="KW-1185">Reference proteome</keyword>
<dbReference type="OrthoDB" id="5469at2"/>
<dbReference type="AlphaFoldDB" id="A0A0L6JVT6"/>
<dbReference type="EMBL" id="LGTC01000001">
    <property type="protein sequence ID" value="KNY29720.1"/>
    <property type="molecule type" value="Genomic_DNA"/>
</dbReference>
<protein>
    <recommendedName>
        <fullName evidence="3">Veg protein</fullName>
    </recommendedName>
</protein>
<dbReference type="InterPro" id="IPR009366">
    <property type="entry name" value="Protein_Veg"/>
</dbReference>
<evidence type="ECO:0000313" key="2">
    <source>
        <dbReference type="Proteomes" id="UP000036923"/>
    </source>
</evidence>
<dbReference type="GO" id="GO:0006355">
    <property type="term" value="P:regulation of DNA-templated transcription"/>
    <property type="evidence" value="ECO:0007669"/>
    <property type="project" value="InterPro"/>
</dbReference>
<gene>
    <name evidence="1" type="ORF">Bccel_4994</name>
</gene>
<accession>A0A0L6JVT6</accession>
<dbReference type="eggNOG" id="COG4466">
    <property type="taxonomic scope" value="Bacteria"/>
</dbReference>
<sequence length="88" mass="10268">MIEKGDLFQIKRDIETCIGEKVQLKANKGRKKTFIREGVLENTYSSIFIVKFENEYEATRRVSYSYTDILTKAVELVVCKDNKRIQVS</sequence>
<proteinExistence type="predicted"/>
<dbReference type="RefSeq" id="WP_036935014.1">
    <property type="nucleotide sequence ID" value="NZ_JQKC01000001.1"/>
</dbReference>
<evidence type="ECO:0000313" key="1">
    <source>
        <dbReference type="EMBL" id="KNY29720.1"/>
    </source>
</evidence>
<dbReference type="Pfam" id="PF06257">
    <property type="entry name" value="VEG"/>
    <property type="match status" value="1"/>
</dbReference>
<comment type="caution">
    <text evidence="1">The sequence shown here is derived from an EMBL/GenBank/DDBJ whole genome shotgun (WGS) entry which is preliminary data.</text>
</comment>